<name>A0A1A0D9Y4_ACEPA</name>
<sequence length="163" mass="17853">MKRFLAFSLLLAALGTPGLACSASAQTVIDGSDKKASPFVKNTLKTLTKRFPDTHPFFRAITTHPNAEKKQVVCGEISLSSSKTPEPDSFMLFGAAEGDNPPIVYEPREIPASIDSREVNMWINHGADLADLEEMGCVPEGSYRQYGDKLNQVLQNKKHSATR</sequence>
<dbReference type="RefSeq" id="WP_003629325.1">
    <property type="nucleotide sequence ID" value="NZ_LYUD01000105.1"/>
</dbReference>
<gene>
    <name evidence="2" type="ORF">SRCM100623_01931</name>
</gene>
<evidence type="ECO:0000256" key="1">
    <source>
        <dbReference type="SAM" id="SignalP"/>
    </source>
</evidence>
<dbReference type="OrthoDB" id="7280770at2"/>
<evidence type="ECO:0000313" key="3">
    <source>
        <dbReference type="Proteomes" id="UP000093796"/>
    </source>
</evidence>
<comment type="caution">
    <text evidence="2">The sequence shown here is derived from an EMBL/GenBank/DDBJ whole genome shotgun (WGS) entry which is preliminary data.</text>
</comment>
<evidence type="ECO:0000313" key="2">
    <source>
        <dbReference type="EMBL" id="OAZ72098.1"/>
    </source>
</evidence>
<dbReference type="PATRIC" id="fig|438.15.peg.2149"/>
<reference evidence="2 3" key="1">
    <citation type="submission" date="2016-05" db="EMBL/GenBank/DDBJ databases">
        <title>Genome sequencing of Acetobacter pasteurianus strain SRCM100623.</title>
        <authorList>
            <person name="Song Y.R."/>
        </authorList>
    </citation>
    <scope>NUCLEOTIDE SEQUENCE [LARGE SCALE GENOMIC DNA]</scope>
    <source>
        <strain evidence="2 3">SRCM100623</strain>
    </source>
</reference>
<feature type="signal peptide" evidence="1">
    <location>
        <begin position="1"/>
        <end position="25"/>
    </location>
</feature>
<keyword evidence="1" id="KW-0732">Signal</keyword>
<feature type="chain" id="PRO_5008289246" evidence="1">
    <location>
        <begin position="26"/>
        <end position="163"/>
    </location>
</feature>
<dbReference type="AlphaFoldDB" id="A0A1A0D9Y4"/>
<protein>
    <submittedName>
        <fullName evidence="2">Uncharacterized protein</fullName>
    </submittedName>
</protein>
<organism evidence="2 3">
    <name type="scientific">Acetobacter pasteurianus</name>
    <name type="common">Acetobacter turbidans</name>
    <dbReference type="NCBI Taxonomy" id="438"/>
    <lineage>
        <taxon>Bacteria</taxon>
        <taxon>Pseudomonadati</taxon>
        <taxon>Pseudomonadota</taxon>
        <taxon>Alphaproteobacteria</taxon>
        <taxon>Acetobacterales</taxon>
        <taxon>Acetobacteraceae</taxon>
        <taxon>Acetobacter</taxon>
    </lineage>
</organism>
<proteinExistence type="predicted"/>
<dbReference type="Proteomes" id="UP000093796">
    <property type="component" value="Unassembled WGS sequence"/>
</dbReference>
<dbReference type="EMBL" id="LYUD01000105">
    <property type="protein sequence ID" value="OAZ72098.1"/>
    <property type="molecule type" value="Genomic_DNA"/>
</dbReference>
<accession>A0A1A0D9Y4</accession>